<feature type="repeat" description="RCC1" evidence="1">
    <location>
        <begin position="249"/>
        <end position="289"/>
    </location>
</feature>
<dbReference type="PROSITE" id="PS00626">
    <property type="entry name" value="RCC1_2"/>
    <property type="match status" value="2"/>
</dbReference>
<feature type="repeat" description="RCC1" evidence="1">
    <location>
        <begin position="81"/>
        <end position="130"/>
    </location>
</feature>
<evidence type="ECO:0000313" key="3">
    <source>
        <dbReference type="Proteomes" id="UP001162156"/>
    </source>
</evidence>
<gene>
    <name evidence="2" type="ORF">NQ314_019376</name>
</gene>
<evidence type="ECO:0000256" key="1">
    <source>
        <dbReference type="PROSITE-ProRule" id="PRU00235"/>
    </source>
</evidence>
<dbReference type="PANTHER" id="PTHR45982">
    <property type="entry name" value="REGULATOR OF CHROMOSOME CONDENSATION"/>
    <property type="match status" value="1"/>
</dbReference>
<dbReference type="GO" id="GO:0005737">
    <property type="term" value="C:cytoplasm"/>
    <property type="evidence" value="ECO:0007669"/>
    <property type="project" value="TreeGrafter"/>
</dbReference>
<protein>
    <recommendedName>
        <fullName evidence="4">Regulator of chromosome condensation</fullName>
    </recommendedName>
</protein>
<dbReference type="InterPro" id="IPR051553">
    <property type="entry name" value="Ran_GTPase-activating"/>
</dbReference>
<feature type="repeat" description="RCC1" evidence="1">
    <location>
        <begin position="197"/>
        <end position="248"/>
    </location>
</feature>
<comment type="caution">
    <text evidence="2">The sequence shown here is derived from an EMBL/GenBank/DDBJ whole genome shotgun (WGS) entry which is preliminary data.</text>
</comment>
<accession>A0AAV8WNR0</accession>
<proteinExistence type="predicted"/>
<organism evidence="2 3">
    <name type="scientific">Rhamnusium bicolor</name>
    <dbReference type="NCBI Taxonomy" id="1586634"/>
    <lineage>
        <taxon>Eukaryota</taxon>
        <taxon>Metazoa</taxon>
        <taxon>Ecdysozoa</taxon>
        <taxon>Arthropoda</taxon>
        <taxon>Hexapoda</taxon>
        <taxon>Insecta</taxon>
        <taxon>Pterygota</taxon>
        <taxon>Neoptera</taxon>
        <taxon>Endopterygota</taxon>
        <taxon>Coleoptera</taxon>
        <taxon>Polyphaga</taxon>
        <taxon>Cucujiformia</taxon>
        <taxon>Chrysomeloidea</taxon>
        <taxon>Cerambycidae</taxon>
        <taxon>Lepturinae</taxon>
        <taxon>Rhagiini</taxon>
        <taxon>Rhamnusium</taxon>
    </lineage>
</organism>
<dbReference type="Proteomes" id="UP001162156">
    <property type="component" value="Unassembled WGS sequence"/>
</dbReference>
<dbReference type="GO" id="GO:0005085">
    <property type="term" value="F:guanyl-nucleotide exchange factor activity"/>
    <property type="evidence" value="ECO:0007669"/>
    <property type="project" value="TreeGrafter"/>
</dbReference>
<dbReference type="PROSITE" id="PS50012">
    <property type="entry name" value="RCC1_3"/>
    <property type="match status" value="5"/>
</dbReference>
<dbReference type="InterPro" id="IPR009091">
    <property type="entry name" value="RCC1/BLIP-II"/>
</dbReference>
<feature type="repeat" description="RCC1" evidence="1">
    <location>
        <begin position="36"/>
        <end position="86"/>
    </location>
</feature>
<dbReference type="PRINTS" id="PR00633">
    <property type="entry name" value="RCCNDNSATION"/>
</dbReference>
<dbReference type="AlphaFoldDB" id="A0AAV8WNR0"/>
<evidence type="ECO:0000313" key="2">
    <source>
        <dbReference type="EMBL" id="KAJ8928096.1"/>
    </source>
</evidence>
<dbReference type="Gene3D" id="2.130.10.30">
    <property type="entry name" value="Regulator of chromosome condensation 1/beta-lactamase-inhibitor protein II"/>
    <property type="match status" value="1"/>
</dbReference>
<evidence type="ECO:0008006" key="4">
    <source>
        <dbReference type="Google" id="ProtNLM"/>
    </source>
</evidence>
<dbReference type="InterPro" id="IPR000408">
    <property type="entry name" value="Reg_chr_condens"/>
</dbReference>
<dbReference type="PANTHER" id="PTHR45982:SF1">
    <property type="entry name" value="REGULATOR OF CHROMOSOME CONDENSATION"/>
    <property type="match status" value="1"/>
</dbReference>
<dbReference type="SUPFAM" id="SSF50985">
    <property type="entry name" value="RCC1/BLIP-II"/>
    <property type="match status" value="1"/>
</dbReference>
<dbReference type="Pfam" id="PF13540">
    <property type="entry name" value="RCC1_2"/>
    <property type="match status" value="1"/>
</dbReference>
<dbReference type="Pfam" id="PF00415">
    <property type="entry name" value="RCC1"/>
    <property type="match status" value="3"/>
</dbReference>
<reference evidence="2" key="1">
    <citation type="journal article" date="2023" name="Insect Mol. Biol.">
        <title>Genome sequencing provides insights into the evolution of gene families encoding plant cell wall-degrading enzymes in longhorned beetles.</title>
        <authorList>
            <person name="Shin N.R."/>
            <person name="Okamura Y."/>
            <person name="Kirsch R."/>
            <person name="Pauchet Y."/>
        </authorList>
    </citation>
    <scope>NUCLEOTIDE SEQUENCE</scope>
    <source>
        <strain evidence="2">RBIC_L_NR</strain>
    </source>
</reference>
<sequence>MATKRRRQSITEATNKTKRAKFTLDSARLPEITTGGVVLVTGAGDVGQLGLGPDVLEKSRPALVNLNHEIVDICAGGMHTVCLTTEGKDSHGNMGMTLKGNEKLPFQIIKDVHIIKIASGADHIVFLSNHGQVYTCGCAEQGQLGRTTERGSSRNARSGIAKLLLPAPISLKPSLKLHFDNIWAATYGTFCKVANSDDIFVFGLNNYNQLGLKSLTPQYMPKLSKEFSKYKWNIISSGQHHTISLDEDGKVYAIGRKEYGRLGLGKDCEDAAELQLVSTLEDKKVINVS</sequence>
<dbReference type="EMBL" id="JANEYF010005472">
    <property type="protein sequence ID" value="KAJ8928096.1"/>
    <property type="molecule type" value="Genomic_DNA"/>
</dbReference>
<name>A0AAV8WNR0_9CUCU</name>
<keyword evidence="3" id="KW-1185">Reference proteome</keyword>
<feature type="repeat" description="RCC1" evidence="1">
    <location>
        <begin position="131"/>
        <end position="198"/>
    </location>
</feature>